<protein>
    <submittedName>
        <fullName evidence="2">Uncharacterized protein</fullName>
    </submittedName>
</protein>
<comment type="caution">
    <text evidence="2">The sequence shown here is derived from an EMBL/GenBank/DDBJ whole genome shotgun (WGS) entry which is preliminary data.</text>
</comment>
<accession>A0AAE1BV35</accession>
<evidence type="ECO:0000313" key="3">
    <source>
        <dbReference type="Proteomes" id="UP001286313"/>
    </source>
</evidence>
<dbReference type="EMBL" id="JAWQEG010005592">
    <property type="protein sequence ID" value="KAK3857491.1"/>
    <property type="molecule type" value="Genomic_DNA"/>
</dbReference>
<feature type="compositionally biased region" description="Low complexity" evidence="1">
    <location>
        <begin position="73"/>
        <end position="90"/>
    </location>
</feature>
<evidence type="ECO:0000256" key="1">
    <source>
        <dbReference type="SAM" id="MobiDB-lite"/>
    </source>
</evidence>
<gene>
    <name evidence="2" type="ORF">Pcinc_036252</name>
</gene>
<feature type="compositionally biased region" description="Basic and acidic residues" evidence="1">
    <location>
        <begin position="41"/>
        <end position="52"/>
    </location>
</feature>
<name>A0AAE1BV35_PETCI</name>
<feature type="region of interest" description="Disordered" evidence="1">
    <location>
        <begin position="20"/>
        <end position="106"/>
    </location>
</feature>
<sequence length="131" mass="14358">MTCAAPTTPYRYTPLRALRQPPPAQHHCHSTPPHPPALHFGPHDIRKAKQERFSPGTRPGCKRVITTRPTPPTITTTTRDSSSSSSNRNSQCTGRMRQQEGGIADKDMSLEGFIKSPSESDALLQSCSANH</sequence>
<dbReference type="AlphaFoldDB" id="A0AAE1BV35"/>
<dbReference type="Proteomes" id="UP001286313">
    <property type="component" value="Unassembled WGS sequence"/>
</dbReference>
<organism evidence="2 3">
    <name type="scientific">Petrolisthes cinctipes</name>
    <name type="common">Flat porcelain crab</name>
    <dbReference type="NCBI Taxonomy" id="88211"/>
    <lineage>
        <taxon>Eukaryota</taxon>
        <taxon>Metazoa</taxon>
        <taxon>Ecdysozoa</taxon>
        <taxon>Arthropoda</taxon>
        <taxon>Crustacea</taxon>
        <taxon>Multicrustacea</taxon>
        <taxon>Malacostraca</taxon>
        <taxon>Eumalacostraca</taxon>
        <taxon>Eucarida</taxon>
        <taxon>Decapoda</taxon>
        <taxon>Pleocyemata</taxon>
        <taxon>Anomura</taxon>
        <taxon>Galatheoidea</taxon>
        <taxon>Porcellanidae</taxon>
        <taxon>Petrolisthes</taxon>
    </lineage>
</organism>
<evidence type="ECO:0000313" key="2">
    <source>
        <dbReference type="EMBL" id="KAK3857491.1"/>
    </source>
</evidence>
<keyword evidence="3" id="KW-1185">Reference proteome</keyword>
<reference evidence="2" key="1">
    <citation type="submission" date="2023-10" db="EMBL/GenBank/DDBJ databases">
        <title>Genome assemblies of two species of porcelain crab, Petrolisthes cinctipes and Petrolisthes manimaculis (Anomura: Porcellanidae).</title>
        <authorList>
            <person name="Angst P."/>
        </authorList>
    </citation>
    <scope>NUCLEOTIDE SEQUENCE</scope>
    <source>
        <strain evidence="2">PB745_01</strain>
        <tissue evidence="2">Gill</tissue>
    </source>
</reference>
<proteinExistence type="predicted"/>